<evidence type="ECO:0008006" key="4">
    <source>
        <dbReference type="Google" id="ProtNLM"/>
    </source>
</evidence>
<protein>
    <recommendedName>
        <fullName evidence="4">Secreted protein</fullName>
    </recommendedName>
</protein>
<name>A0A370GIN4_9NOCA</name>
<evidence type="ECO:0000256" key="1">
    <source>
        <dbReference type="SAM" id="SignalP"/>
    </source>
</evidence>
<feature type="signal peptide" evidence="1">
    <location>
        <begin position="1"/>
        <end position="26"/>
    </location>
</feature>
<dbReference type="EMBL" id="QQAZ01000020">
    <property type="protein sequence ID" value="RDI43605.1"/>
    <property type="molecule type" value="Genomic_DNA"/>
</dbReference>
<comment type="caution">
    <text evidence="2">The sequence shown here is derived from an EMBL/GenBank/DDBJ whole genome shotgun (WGS) entry which is preliminary data.</text>
</comment>
<accession>A0A370GIN4</accession>
<gene>
    <name evidence="2" type="ORF">DFR68_12072</name>
</gene>
<feature type="chain" id="PRO_5016680539" description="Secreted protein" evidence="1">
    <location>
        <begin position="27"/>
        <end position="122"/>
    </location>
</feature>
<sequence>MRFLPIATLTGGALVAGLFAAGDVHAAGSAFCNPQPVGSRLEVECVNNDPGPATTDVLGLCTNLVLIAPRDQRMDPHSTTHITFECGPGANPVLWRADAKTDLQQLLDNQRELQRDRDRDRY</sequence>
<evidence type="ECO:0000313" key="3">
    <source>
        <dbReference type="Proteomes" id="UP000255355"/>
    </source>
</evidence>
<keyword evidence="3" id="KW-1185">Reference proteome</keyword>
<organism evidence="2 3">
    <name type="scientific">Nocardia mexicana</name>
    <dbReference type="NCBI Taxonomy" id="279262"/>
    <lineage>
        <taxon>Bacteria</taxon>
        <taxon>Bacillati</taxon>
        <taxon>Actinomycetota</taxon>
        <taxon>Actinomycetes</taxon>
        <taxon>Mycobacteriales</taxon>
        <taxon>Nocardiaceae</taxon>
        <taxon>Nocardia</taxon>
    </lineage>
</organism>
<reference evidence="2 3" key="1">
    <citation type="submission" date="2018-07" db="EMBL/GenBank/DDBJ databases">
        <title>Genomic Encyclopedia of Type Strains, Phase IV (KMG-IV): sequencing the most valuable type-strain genomes for metagenomic binning, comparative biology and taxonomic classification.</title>
        <authorList>
            <person name="Goeker M."/>
        </authorList>
    </citation>
    <scope>NUCLEOTIDE SEQUENCE [LARGE SCALE GENOMIC DNA]</scope>
    <source>
        <strain evidence="2 3">DSM 44952</strain>
    </source>
</reference>
<dbReference type="AlphaFoldDB" id="A0A370GIN4"/>
<dbReference type="Proteomes" id="UP000255355">
    <property type="component" value="Unassembled WGS sequence"/>
</dbReference>
<evidence type="ECO:0000313" key="2">
    <source>
        <dbReference type="EMBL" id="RDI43605.1"/>
    </source>
</evidence>
<proteinExistence type="predicted"/>
<dbReference type="RefSeq" id="WP_147289148.1">
    <property type="nucleotide sequence ID" value="NZ_QQAZ01000020.1"/>
</dbReference>
<keyword evidence="1" id="KW-0732">Signal</keyword>
<dbReference type="OrthoDB" id="4571480at2"/>